<feature type="transmembrane region" description="Helical" evidence="1">
    <location>
        <begin position="63"/>
        <end position="79"/>
    </location>
</feature>
<feature type="transmembrane region" description="Helical" evidence="1">
    <location>
        <begin position="159"/>
        <end position="178"/>
    </location>
</feature>
<keyword evidence="3" id="KW-1185">Reference proteome</keyword>
<gene>
    <name evidence="2" type="ORF">P879_00405</name>
</gene>
<dbReference type="AlphaFoldDB" id="A0A8T0DTG4"/>
<proteinExistence type="predicted"/>
<keyword evidence="1" id="KW-1133">Transmembrane helix</keyword>
<name>A0A8T0DTG4_9TREM</name>
<accession>A0A8T0DTG4</accession>
<protein>
    <submittedName>
        <fullName evidence="2">Uncharacterized protein</fullName>
    </submittedName>
</protein>
<reference evidence="2 3" key="1">
    <citation type="submission" date="2019-07" db="EMBL/GenBank/DDBJ databases">
        <title>Annotation for the trematode Paragonimus westermani.</title>
        <authorList>
            <person name="Choi Y.-J."/>
        </authorList>
    </citation>
    <scope>NUCLEOTIDE SEQUENCE [LARGE SCALE GENOMIC DNA]</scope>
    <source>
        <strain evidence="2">180907_Pwestermani</strain>
    </source>
</reference>
<feature type="transmembrane region" description="Helical" evidence="1">
    <location>
        <begin position="34"/>
        <end position="57"/>
    </location>
</feature>
<dbReference type="Proteomes" id="UP000699462">
    <property type="component" value="Unassembled WGS sequence"/>
</dbReference>
<comment type="caution">
    <text evidence="2">The sequence shown here is derived from an EMBL/GenBank/DDBJ whole genome shotgun (WGS) entry which is preliminary data.</text>
</comment>
<feature type="transmembrane region" description="Helical" evidence="1">
    <location>
        <begin position="276"/>
        <end position="304"/>
    </location>
</feature>
<evidence type="ECO:0000313" key="2">
    <source>
        <dbReference type="EMBL" id="KAF8571199.1"/>
    </source>
</evidence>
<evidence type="ECO:0000256" key="1">
    <source>
        <dbReference type="SAM" id="Phobius"/>
    </source>
</evidence>
<organism evidence="2 3">
    <name type="scientific">Paragonimus westermani</name>
    <dbReference type="NCBI Taxonomy" id="34504"/>
    <lineage>
        <taxon>Eukaryota</taxon>
        <taxon>Metazoa</taxon>
        <taxon>Spiralia</taxon>
        <taxon>Lophotrochozoa</taxon>
        <taxon>Platyhelminthes</taxon>
        <taxon>Trematoda</taxon>
        <taxon>Digenea</taxon>
        <taxon>Plagiorchiida</taxon>
        <taxon>Troglotremata</taxon>
        <taxon>Troglotrematidae</taxon>
        <taxon>Paragonimus</taxon>
    </lineage>
</organism>
<keyword evidence="1" id="KW-0472">Membrane</keyword>
<keyword evidence="1" id="KW-0812">Transmembrane</keyword>
<sequence>MCCVHSKSGRVSAPVTDNSSQIINRSIEACLRQVGVYTNVGAWLLVVVLSCLCQFITQPFTVYPGSLLDAILATFIGVVQRKLCECLSYFGFWGRVILTPLAYFPRINFRRPSKVKSAIFYVLCIRSVEWFTIWTQTITSRRNCGLFPVLWSTSMRKSWSHRLFTSISLHFALIFFLLPAGCLSLHTTPVVNADGELLSVSVRSRNDQMSIFNSRALAADSLLSPFTPISDAFRLAQRSTEPTTSVVRRFHSTADLLSVYRGRRIHSVNAPSLVPLALTLTAIGLLALLLLLVSLLFAFMFVCVTMR</sequence>
<dbReference type="EMBL" id="JTDF01000650">
    <property type="protein sequence ID" value="KAF8571199.1"/>
    <property type="molecule type" value="Genomic_DNA"/>
</dbReference>
<evidence type="ECO:0000313" key="3">
    <source>
        <dbReference type="Proteomes" id="UP000699462"/>
    </source>
</evidence>